<proteinExistence type="predicted"/>
<evidence type="ECO:0000313" key="2">
    <source>
        <dbReference type="Proteomes" id="UP000034098"/>
    </source>
</evidence>
<sequence length="112" mass="12146">MTEPLVVEGDIVIFITKRVRTFWPLGLPLELPGLSGRLATEASVGWRFTEGAWRPSAVDVVSSIPRRDGTPSSLSKTHVLIAQERDAFLAAFPDAARPPAEHITINIEGAAE</sequence>
<protein>
    <submittedName>
        <fullName evidence="1">Uncharacterized protein</fullName>
    </submittedName>
</protein>
<evidence type="ECO:0000313" key="1">
    <source>
        <dbReference type="EMBL" id="KJL45590.1"/>
    </source>
</evidence>
<comment type="caution">
    <text evidence="1">The sequence shown here is derived from an EMBL/GenBank/DDBJ whole genome shotgun (WGS) entry which is preliminary data.</text>
</comment>
<dbReference type="RefSeq" id="WP_045296210.1">
    <property type="nucleotide sequence ID" value="NZ_JYJA01000015.1"/>
</dbReference>
<name>A0A0M2HL13_MICTR</name>
<gene>
    <name evidence="1" type="ORF">RS82_00142</name>
</gene>
<reference evidence="1 2" key="1">
    <citation type="submission" date="2015-02" db="EMBL/GenBank/DDBJ databases">
        <title>Draft genome sequences of ten Microbacterium spp. with emphasis on heavy metal contaminated environments.</title>
        <authorList>
            <person name="Corretto E."/>
        </authorList>
    </citation>
    <scope>NUCLEOTIDE SEQUENCE [LARGE SCALE GENOMIC DNA]</scope>
    <source>
        <strain evidence="1 2">DSM 8608</strain>
    </source>
</reference>
<dbReference type="AlphaFoldDB" id="A0A0M2HL13"/>
<dbReference type="EMBL" id="JYJA01000015">
    <property type="protein sequence ID" value="KJL45590.1"/>
    <property type="molecule type" value="Genomic_DNA"/>
</dbReference>
<dbReference type="PATRIC" id="fig|69370.6.peg.149"/>
<organism evidence="1 2">
    <name type="scientific">Microbacterium trichothecenolyticum</name>
    <name type="common">Aureobacterium trichothecenolyticum</name>
    <dbReference type="NCBI Taxonomy" id="69370"/>
    <lineage>
        <taxon>Bacteria</taxon>
        <taxon>Bacillati</taxon>
        <taxon>Actinomycetota</taxon>
        <taxon>Actinomycetes</taxon>
        <taxon>Micrococcales</taxon>
        <taxon>Microbacteriaceae</taxon>
        <taxon>Microbacterium</taxon>
    </lineage>
</organism>
<dbReference type="Proteomes" id="UP000034098">
    <property type="component" value="Unassembled WGS sequence"/>
</dbReference>
<accession>A0A0M2HL13</accession>
<keyword evidence="2" id="KW-1185">Reference proteome</keyword>